<evidence type="ECO:0000313" key="2">
    <source>
        <dbReference type="Proteomes" id="UP000821865"/>
    </source>
</evidence>
<sequence>MNRPIQVKPADSENRGEDRKLFVGMLSKQQTEDDVRQLFQSYGTIEECTILRGPDGQSKAALRVAVSAAALCLTLWRGAEKLCCSAVMCPGEDEYFIAEKKRKITKTGPALLRLAVSARDYRSVRGDFARLVAPSRGMPRKLPPGDPLNARARHCLSVLVCRGEKRQRSHCRDALRTPKCARGAAGRFLFAPAWTSREPFAKPRENGRTLCSCPRRRHQLSR</sequence>
<keyword evidence="2" id="KW-1185">Reference proteome</keyword>
<proteinExistence type="predicted"/>
<comment type="caution">
    <text evidence="1">The sequence shown here is derived from an EMBL/GenBank/DDBJ whole genome shotgun (WGS) entry which is preliminary data.</text>
</comment>
<accession>A0ACB8CJ57</accession>
<dbReference type="Proteomes" id="UP000821865">
    <property type="component" value="Chromosome 6"/>
</dbReference>
<organism evidence="1 2">
    <name type="scientific">Dermacentor silvarum</name>
    <name type="common">Tick</name>
    <dbReference type="NCBI Taxonomy" id="543639"/>
    <lineage>
        <taxon>Eukaryota</taxon>
        <taxon>Metazoa</taxon>
        <taxon>Ecdysozoa</taxon>
        <taxon>Arthropoda</taxon>
        <taxon>Chelicerata</taxon>
        <taxon>Arachnida</taxon>
        <taxon>Acari</taxon>
        <taxon>Parasitiformes</taxon>
        <taxon>Ixodida</taxon>
        <taxon>Ixodoidea</taxon>
        <taxon>Ixodidae</taxon>
        <taxon>Rhipicephalinae</taxon>
        <taxon>Dermacentor</taxon>
    </lineage>
</organism>
<reference evidence="1" key="1">
    <citation type="submission" date="2020-05" db="EMBL/GenBank/DDBJ databases">
        <title>Large-scale comparative analyses of tick genomes elucidate their genetic diversity and vector capacities.</title>
        <authorList>
            <person name="Jia N."/>
            <person name="Wang J."/>
            <person name="Shi W."/>
            <person name="Du L."/>
            <person name="Sun Y."/>
            <person name="Zhan W."/>
            <person name="Jiang J."/>
            <person name="Wang Q."/>
            <person name="Zhang B."/>
            <person name="Ji P."/>
            <person name="Sakyi L.B."/>
            <person name="Cui X."/>
            <person name="Yuan T."/>
            <person name="Jiang B."/>
            <person name="Yang W."/>
            <person name="Lam T.T.-Y."/>
            <person name="Chang Q."/>
            <person name="Ding S."/>
            <person name="Wang X."/>
            <person name="Zhu J."/>
            <person name="Ruan X."/>
            <person name="Zhao L."/>
            <person name="Wei J."/>
            <person name="Que T."/>
            <person name="Du C."/>
            <person name="Cheng J."/>
            <person name="Dai P."/>
            <person name="Han X."/>
            <person name="Huang E."/>
            <person name="Gao Y."/>
            <person name="Liu J."/>
            <person name="Shao H."/>
            <person name="Ye R."/>
            <person name="Li L."/>
            <person name="Wei W."/>
            <person name="Wang X."/>
            <person name="Wang C."/>
            <person name="Yang T."/>
            <person name="Huo Q."/>
            <person name="Li W."/>
            <person name="Guo W."/>
            <person name="Chen H."/>
            <person name="Zhou L."/>
            <person name="Ni X."/>
            <person name="Tian J."/>
            <person name="Zhou Y."/>
            <person name="Sheng Y."/>
            <person name="Liu T."/>
            <person name="Pan Y."/>
            <person name="Xia L."/>
            <person name="Li J."/>
            <person name="Zhao F."/>
            <person name="Cao W."/>
        </authorList>
    </citation>
    <scope>NUCLEOTIDE SEQUENCE</scope>
    <source>
        <strain evidence="1">Dsil-2018</strain>
    </source>
</reference>
<dbReference type="EMBL" id="CM023475">
    <property type="protein sequence ID" value="KAH7944884.1"/>
    <property type="molecule type" value="Genomic_DNA"/>
</dbReference>
<protein>
    <submittedName>
        <fullName evidence="1">Uncharacterized protein</fullName>
    </submittedName>
</protein>
<evidence type="ECO:0000313" key="1">
    <source>
        <dbReference type="EMBL" id="KAH7944884.1"/>
    </source>
</evidence>
<gene>
    <name evidence="1" type="ORF">HPB49_001586</name>
</gene>
<name>A0ACB8CJ57_DERSI</name>